<dbReference type="SUPFAM" id="SSF51126">
    <property type="entry name" value="Pectin lyase-like"/>
    <property type="match status" value="1"/>
</dbReference>
<reference evidence="11 12" key="1">
    <citation type="journal article" date="2023" name="Hortic Res">
        <title>Pangenome of water caltrop reveals structural variations and asymmetric subgenome divergence after allopolyploidization.</title>
        <authorList>
            <person name="Zhang X."/>
            <person name="Chen Y."/>
            <person name="Wang L."/>
            <person name="Yuan Y."/>
            <person name="Fang M."/>
            <person name="Shi L."/>
            <person name="Lu R."/>
            <person name="Comes H.P."/>
            <person name="Ma Y."/>
            <person name="Chen Y."/>
            <person name="Huang G."/>
            <person name="Zhou Y."/>
            <person name="Zheng Z."/>
            <person name="Qiu Y."/>
        </authorList>
    </citation>
    <scope>NUCLEOTIDE SEQUENCE [LARGE SCALE GENOMIC DNA]</scope>
    <source>
        <strain evidence="11">F231</strain>
    </source>
</reference>
<comment type="caution">
    <text evidence="11">The sequence shown here is derived from an EMBL/GenBank/DDBJ whole genome shotgun (WGS) entry which is preliminary data.</text>
</comment>
<dbReference type="Gene3D" id="1.20.140.40">
    <property type="entry name" value="Invertase/pectin methylesterase inhibitor family protein"/>
    <property type="match status" value="1"/>
</dbReference>
<keyword evidence="9" id="KW-0812">Transmembrane</keyword>
<dbReference type="NCBIfam" id="TIGR01614">
    <property type="entry name" value="PME_inhib"/>
    <property type="match status" value="1"/>
</dbReference>
<comment type="pathway">
    <text evidence="1">Glycan metabolism; pectin degradation; 2-dehydro-3-deoxy-D-gluconate from pectin: step 1/5.</text>
</comment>
<evidence type="ECO:0000256" key="1">
    <source>
        <dbReference type="ARBA" id="ARBA00005184"/>
    </source>
</evidence>
<evidence type="ECO:0000259" key="10">
    <source>
        <dbReference type="SMART" id="SM00856"/>
    </source>
</evidence>
<dbReference type="Pfam" id="PF04043">
    <property type="entry name" value="PMEI"/>
    <property type="match status" value="1"/>
</dbReference>
<evidence type="ECO:0000256" key="3">
    <source>
        <dbReference type="ARBA" id="ARBA00007786"/>
    </source>
</evidence>
<dbReference type="AlphaFoldDB" id="A0AAN7KAY5"/>
<dbReference type="GO" id="GO:0030599">
    <property type="term" value="F:pectinesterase activity"/>
    <property type="evidence" value="ECO:0007669"/>
    <property type="project" value="UniProtKB-EC"/>
</dbReference>
<proteinExistence type="inferred from homology"/>
<dbReference type="PANTHER" id="PTHR31707">
    <property type="entry name" value="PECTINESTERASE"/>
    <property type="match status" value="1"/>
</dbReference>
<dbReference type="CDD" id="cd15798">
    <property type="entry name" value="PMEI-like_3"/>
    <property type="match status" value="1"/>
</dbReference>
<accession>A0AAN7KAY5</accession>
<dbReference type="Gene3D" id="2.160.20.10">
    <property type="entry name" value="Single-stranded right-handed beta-helix, Pectin lyase-like"/>
    <property type="match status" value="1"/>
</dbReference>
<evidence type="ECO:0000313" key="12">
    <source>
        <dbReference type="Proteomes" id="UP001346149"/>
    </source>
</evidence>
<dbReference type="Pfam" id="PF01095">
    <property type="entry name" value="Pectinesterase"/>
    <property type="match status" value="1"/>
</dbReference>
<keyword evidence="5" id="KW-0378">Hydrolase</keyword>
<dbReference type="Proteomes" id="UP001346149">
    <property type="component" value="Unassembled WGS sequence"/>
</dbReference>
<dbReference type="SUPFAM" id="SSF101148">
    <property type="entry name" value="Plant invertase/pectin methylesterase inhibitor"/>
    <property type="match status" value="1"/>
</dbReference>
<keyword evidence="6" id="KW-0063">Aspartyl esterase</keyword>
<evidence type="ECO:0000256" key="4">
    <source>
        <dbReference type="ARBA" id="ARBA00013229"/>
    </source>
</evidence>
<organism evidence="11 12">
    <name type="scientific">Trapa natans</name>
    <name type="common">Water chestnut</name>
    <dbReference type="NCBI Taxonomy" id="22666"/>
    <lineage>
        <taxon>Eukaryota</taxon>
        <taxon>Viridiplantae</taxon>
        <taxon>Streptophyta</taxon>
        <taxon>Embryophyta</taxon>
        <taxon>Tracheophyta</taxon>
        <taxon>Spermatophyta</taxon>
        <taxon>Magnoliopsida</taxon>
        <taxon>eudicotyledons</taxon>
        <taxon>Gunneridae</taxon>
        <taxon>Pentapetalae</taxon>
        <taxon>rosids</taxon>
        <taxon>malvids</taxon>
        <taxon>Myrtales</taxon>
        <taxon>Lythraceae</taxon>
        <taxon>Trapa</taxon>
    </lineage>
</organism>
<comment type="similarity">
    <text evidence="3">In the C-terminal section; belongs to the pectinesterase family.</text>
</comment>
<keyword evidence="7" id="KW-1015">Disulfide bond</keyword>
<dbReference type="InterPro" id="IPR011050">
    <property type="entry name" value="Pectin_lyase_fold/virulence"/>
</dbReference>
<sequence length="364" mass="39662">MDRIKRLYTGDSADGATKRKWKLLLVALFSTLFIAVAVIGIAASVRSSNENPITVRRLLQSHATIQSACSSTFYPDLCFSAVAFSTEAAGRISSNKDVIEASLNLTIAAVQHNFFAVKKLIADQGGSFTKREKTALHDCLETIDETLDELHEAVEDLHLYPKKKSLQQHADDLKTLLSSAITNQETCLDGFSHDSADKKVRKALLAGQVHVEKMCSNALAMIKNLTDTDMEIERRAMSSRKLREEEEERPASEAGWPEWLSAGDRRLLQSSTVTPDVVVAADGSGNYKTVSAAVAAAPEQSSKRYVIKIKAGVYRENVDVSKKKKNIMFIGDGRTNTIITGSRSVVGGSTTFNSATVGEPTTAF</sequence>
<name>A0AAN7KAY5_TRANT</name>
<evidence type="ECO:0000256" key="6">
    <source>
        <dbReference type="ARBA" id="ARBA00023085"/>
    </source>
</evidence>
<keyword evidence="8" id="KW-0325">Glycoprotein</keyword>
<dbReference type="FunFam" id="1.20.140.40:FF:000010">
    <property type="entry name" value="Pectinesterase"/>
    <property type="match status" value="1"/>
</dbReference>
<gene>
    <name evidence="11" type="ORF">SAY86_008860</name>
</gene>
<keyword evidence="9" id="KW-1133">Transmembrane helix</keyword>
<dbReference type="GO" id="GO:0004857">
    <property type="term" value="F:enzyme inhibitor activity"/>
    <property type="evidence" value="ECO:0007669"/>
    <property type="project" value="InterPro"/>
</dbReference>
<feature type="transmembrane region" description="Helical" evidence="9">
    <location>
        <begin position="21"/>
        <end position="43"/>
    </location>
</feature>
<dbReference type="GO" id="GO:0042545">
    <property type="term" value="P:cell wall modification"/>
    <property type="evidence" value="ECO:0007669"/>
    <property type="project" value="InterPro"/>
</dbReference>
<dbReference type="EC" id="3.1.1.11" evidence="4"/>
<dbReference type="SMART" id="SM00856">
    <property type="entry name" value="PMEI"/>
    <property type="match status" value="1"/>
</dbReference>
<dbReference type="InterPro" id="IPR035513">
    <property type="entry name" value="Invertase/methylesterase_inhib"/>
</dbReference>
<protein>
    <recommendedName>
        <fullName evidence="4">pectinesterase</fullName>
        <ecNumber evidence="4">3.1.1.11</ecNumber>
    </recommendedName>
</protein>
<dbReference type="InterPro" id="IPR012334">
    <property type="entry name" value="Pectin_lyas_fold"/>
</dbReference>
<evidence type="ECO:0000256" key="2">
    <source>
        <dbReference type="ARBA" id="ARBA00006027"/>
    </source>
</evidence>
<evidence type="ECO:0000256" key="9">
    <source>
        <dbReference type="SAM" id="Phobius"/>
    </source>
</evidence>
<dbReference type="EMBL" id="JAXQNO010000024">
    <property type="protein sequence ID" value="KAK4763092.1"/>
    <property type="molecule type" value="Genomic_DNA"/>
</dbReference>
<keyword evidence="12" id="KW-1185">Reference proteome</keyword>
<feature type="domain" description="Pectinesterase inhibitor" evidence="10">
    <location>
        <begin position="60"/>
        <end position="221"/>
    </location>
</feature>
<comment type="similarity">
    <text evidence="2">In the N-terminal section; belongs to the PMEI family.</text>
</comment>
<evidence type="ECO:0000256" key="8">
    <source>
        <dbReference type="ARBA" id="ARBA00023180"/>
    </source>
</evidence>
<evidence type="ECO:0000256" key="7">
    <source>
        <dbReference type="ARBA" id="ARBA00023157"/>
    </source>
</evidence>
<keyword evidence="9" id="KW-0472">Membrane</keyword>
<evidence type="ECO:0000256" key="5">
    <source>
        <dbReference type="ARBA" id="ARBA00022801"/>
    </source>
</evidence>
<evidence type="ECO:0000313" key="11">
    <source>
        <dbReference type="EMBL" id="KAK4763092.1"/>
    </source>
</evidence>
<dbReference type="InterPro" id="IPR000070">
    <property type="entry name" value="Pectinesterase_cat"/>
</dbReference>
<dbReference type="InterPro" id="IPR006501">
    <property type="entry name" value="Pectinesterase_inhib_dom"/>
</dbReference>